<protein>
    <recommendedName>
        <fullName evidence="3 12">Ribokinase</fullName>
        <shortName evidence="12">RK</shortName>
        <ecNumber evidence="2 12">2.7.1.15</ecNumber>
    </recommendedName>
</protein>
<dbReference type="InterPro" id="IPR029056">
    <property type="entry name" value="Ribokinase-like"/>
</dbReference>
<feature type="binding site" evidence="12">
    <location>
        <begin position="315"/>
        <end position="320"/>
    </location>
    <ligand>
        <name>ATP</name>
        <dbReference type="ChEBI" id="CHEBI:30616"/>
    </ligand>
</feature>
<dbReference type="InterPro" id="IPR011611">
    <property type="entry name" value="PfkB_dom"/>
</dbReference>
<feature type="binding site" evidence="12">
    <location>
        <begin position="117"/>
        <end position="121"/>
    </location>
    <ligand>
        <name>substrate</name>
    </ligand>
</feature>
<gene>
    <name evidence="14" type="ORF">GSTUAT00006547001</name>
</gene>
<reference evidence="14" key="1">
    <citation type="submission" date="2015-10" db="EMBL/GenBank/DDBJ databases">
        <authorList>
            <person name="Regsiter A."/>
            <person name="william w."/>
        </authorList>
    </citation>
    <scope>NUCLEOTIDE SEQUENCE</scope>
    <source>
        <strain evidence="14">Montdore</strain>
    </source>
</reference>
<keyword evidence="4 12" id="KW-0808">Transferase</keyword>
<comment type="subunit">
    <text evidence="12">Homodimer.</text>
</comment>
<feature type="binding site" evidence="12">
    <location>
        <position position="350"/>
    </location>
    <ligand>
        <name>substrate</name>
    </ligand>
</feature>
<comment type="activity regulation">
    <text evidence="12">Activated by a monovalent cation that binds near, but not in, the active site. The most likely occupant of the site in vivo is potassium. Ion binding induces a conformational change that may alter substrate affinity.</text>
</comment>
<dbReference type="InterPro" id="IPR011877">
    <property type="entry name" value="Ribokinase"/>
</dbReference>
<dbReference type="InterPro" id="IPR002173">
    <property type="entry name" value="Carboh/pur_kinase_PfkB_CS"/>
</dbReference>
<dbReference type="EC" id="2.7.1.15" evidence="2 12"/>
<keyword evidence="11 12" id="KW-0119">Carbohydrate metabolism</keyword>
<organism evidence="14 15">
    <name type="scientific">Tuber aestivum</name>
    <name type="common">summer truffle</name>
    <dbReference type="NCBI Taxonomy" id="59557"/>
    <lineage>
        <taxon>Eukaryota</taxon>
        <taxon>Fungi</taxon>
        <taxon>Dikarya</taxon>
        <taxon>Ascomycota</taxon>
        <taxon>Pezizomycotina</taxon>
        <taxon>Pezizomycetes</taxon>
        <taxon>Pezizales</taxon>
        <taxon>Tuberaceae</taxon>
        <taxon>Tuber</taxon>
    </lineage>
</organism>
<evidence type="ECO:0000256" key="8">
    <source>
        <dbReference type="ARBA" id="ARBA00022840"/>
    </source>
</evidence>
<evidence type="ECO:0000256" key="10">
    <source>
        <dbReference type="ARBA" id="ARBA00022958"/>
    </source>
</evidence>
<dbReference type="PANTHER" id="PTHR10584:SF166">
    <property type="entry name" value="RIBOKINASE"/>
    <property type="match status" value="1"/>
</dbReference>
<comment type="similarity">
    <text evidence="12">Belongs to the carbohydrate kinase PfkB family. Ribokinase subfamily.</text>
</comment>
<dbReference type="GO" id="GO:0005634">
    <property type="term" value="C:nucleus"/>
    <property type="evidence" value="ECO:0007669"/>
    <property type="project" value="UniProtKB-SubCell"/>
</dbReference>
<dbReference type="GO" id="GO:0005524">
    <property type="term" value="F:ATP binding"/>
    <property type="evidence" value="ECO:0007669"/>
    <property type="project" value="UniProtKB-UniRule"/>
</dbReference>
<keyword evidence="6 12" id="KW-0547">Nucleotide-binding</keyword>
<evidence type="ECO:0000256" key="5">
    <source>
        <dbReference type="ARBA" id="ARBA00022723"/>
    </source>
</evidence>
<comment type="subcellular location">
    <subcellularLocation>
        <location evidence="12">Cytoplasm</location>
    </subcellularLocation>
    <subcellularLocation>
        <location evidence="12">Nucleus</location>
    </subcellularLocation>
</comment>
<name>A0A292PRL5_9PEZI</name>
<evidence type="ECO:0000256" key="11">
    <source>
        <dbReference type="ARBA" id="ARBA00023277"/>
    </source>
</evidence>
<proteinExistence type="inferred from homology"/>
<evidence type="ECO:0000256" key="4">
    <source>
        <dbReference type="ARBA" id="ARBA00022679"/>
    </source>
</evidence>
<feature type="binding site" evidence="12">
    <location>
        <position position="344"/>
    </location>
    <ligand>
        <name>K(+)</name>
        <dbReference type="ChEBI" id="CHEBI:29103"/>
    </ligand>
</feature>
<keyword evidence="12" id="KW-0539">Nucleus</keyword>
<dbReference type="EMBL" id="LN891084">
    <property type="protein sequence ID" value="CUS09345.1"/>
    <property type="molecule type" value="Genomic_DNA"/>
</dbReference>
<comment type="pathway">
    <text evidence="12">Carbohydrate metabolism; D-ribose degradation; D-ribose 5-phosphate from beta-D-ribopyranose: step 2/2.</text>
</comment>
<evidence type="ECO:0000256" key="6">
    <source>
        <dbReference type="ARBA" id="ARBA00022741"/>
    </source>
</evidence>
<keyword evidence="10 12" id="KW-0630">Potassium</keyword>
<dbReference type="GO" id="GO:0005737">
    <property type="term" value="C:cytoplasm"/>
    <property type="evidence" value="ECO:0007669"/>
    <property type="project" value="UniProtKB-SubCell"/>
</dbReference>
<feature type="domain" description="Carbohydrate kinase PfkB" evidence="13">
    <location>
        <begin position="81"/>
        <end position="392"/>
    </location>
</feature>
<feature type="binding site" evidence="12">
    <location>
        <position position="275"/>
    </location>
    <ligand>
        <name>ATP</name>
        <dbReference type="ChEBI" id="CHEBI:30616"/>
    </ligand>
</feature>
<keyword evidence="15" id="KW-1185">Reference proteome</keyword>
<dbReference type="Pfam" id="PF00294">
    <property type="entry name" value="PfkB"/>
    <property type="match status" value="1"/>
</dbReference>
<dbReference type="GO" id="GO:0004747">
    <property type="term" value="F:ribokinase activity"/>
    <property type="evidence" value="ECO:0007669"/>
    <property type="project" value="UniProtKB-UniRule"/>
</dbReference>
<comment type="function">
    <text evidence="12">Catalyzes the phosphorylation of ribose at O-5 in a reaction requiring ATP and magnesium. The resulting D-ribose-5-phosphate can then be used either for sythesis of nucleotides, histidine, and tryptophan, or as a component of the pentose phosphate pathway.</text>
</comment>
<sequence>MITLACACSTPRLNLSPSTVLYAQPLNCPTRNLAIAFRSIFIHCPLRSIVPPFTPLHNLHSALNLNTLTKAFNNMAPIPRTVLVVGSLNTDMTTRTRRLPNPGETIVAQAFSTAPGGKGANQAVACCRLTRASSGAPPDGISVKMVGAVGDDEFGGRLKDSLGQNGIDVEGVIVKEGFSSGVAVIIVDEDTAENRILYTAGANEALTAQDFPENFFSSFNPLPSVLVLQLETPLQTVLHLLTLASNAGIETVLNPAPARHIPLQFYSKIDHLILNESEATYLTGEDVTYLDDDAGIQSTINRLLERGVKRSVIITMGARGCYFKSSDGQESWIRPEVRPQDVVDTTGAGDTFVGAFAVACAEGNGIGYSLNFATKAASISIRKTGAQAGIPWRGEVQ</sequence>
<dbReference type="GO" id="GO:0019303">
    <property type="term" value="P:D-ribose catabolic process"/>
    <property type="evidence" value="ECO:0007669"/>
    <property type="project" value="UniProtKB-UniRule"/>
</dbReference>
<dbReference type="InterPro" id="IPR002139">
    <property type="entry name" value="Ribo/fructo_kinase"/>
</dbReference>
<feature type="active site" description="Proton acceptor" evidence="12">
    <location>
        <position position="350"/>
    </location>
</feature>
<keyword evidence="8 12" id="KW-0067">ATP-binding</keyword>
<dbReference type="SUPFAM" id="SSF53613">
    <property type="entry name" value="Ribokinase-like"/>
    <property type="match status" value="1"/>
</dbReference>
<feature type="binding site" evidence="12">
    <location>
        <position position="231"/>
    </location>
    <ligand>
        <name>substrate</name>
    </ligand>
</feature>
<comment type="catalytic activity">
    <reaction evidence="12">
        <text>D-ribose + ATP = D-ribose 5-phosphate + ADP + H(+)</text>
        <dbReference type="Rhea" id="RHEA:13697"/>
        <dbReference type="ChEBI" id="CHEBI:15378"/>
        <dbReference type="ChEBI" id="CHEBI:30616"/>
        <dbReference type="ChEBI" id="CHEBI:47013"/>
        <dbReference type="ChEBI" id="CHEBI:78346"/>
        <dbReference type="ChEBI" id="CHEBI:456216"/>
        <dbReference type="EC" id="2.7.1.15"/>
    </reaction>
</comment>
<comment type="caution">
    <text evidence="12">Lacks conserved residue(s) required for the propagation of feature annotation.</text>
</comment>
<evidence type="ECO:0000256" key="9">
    <source>
        <dbReference type="ARBA" id="ARBA00022842"/>
    </source>
</evidence>
<dbReference type="HAMAP" id="MF_01987">
    <property type="entry name" value="Ribokinase"/>
    <property type="match status" value="1"/>
</dbReference>
<evidence type="ECO:0000259" key="13">
    <source>
        <dbReference type="Pfam" id="PF00294"/>
    </source>
</evidence>
<accession>A0A292PRL5</accession>
<evidence type="ECO:0000313" key="14">
    <source>
        <dbReference type="EMBL" id="CUS09345.1"/>
    </source>
</evidence>
<dbReference type="AlphaFoldDB" id="A0A292PRL5"/>
<dbReference type="PRINTS" id="PR00990">
    <property type="entry name" value="RIBOKINASE"/>
</dbReference>
<dbReference type="CDD" id="cd01174">
    <property type="entry name" value="ribokinase"/>
    <property type="match status" value="1"/>
</dbReference>
<dbReference type="PROSITE" id="PS00584">
    <property type="entry name" value="PFKB_KINASES_2"/>
    <property type="match status" value="1"/>
</dbReference>
<dbReference type="PANTHER" id="PTHR10584">
    <property type="entry name" value="SUGAR KINASE"/>
    <property type="match status" value="1"/>
</dbReference>
<dbReference type="Proteomes" id="UP001412239">
    <property type="component" value="Unassembled WGS sequence"/>
</dbReference>
<keyword evidence="7 12" id="KW-0418">Kinase</keyword>
<comment type="similarity">
    <text evidence="1">Belongs to the carbohydrate kinase pfkB family.</text>
</comment>
<keyword evidence="12" id="KW-0963">Cytoplasm</keyword>
<keyword evidence="9 12" id="KW-0460">Magnesium</keyword>
<feature type="binding site" evidence="12">
    <location>
        <position position="346"/>
    </location>
    <ligand>
        <name>K(+)</name>
        <dbReference type="ChEBI" id="CHEBI:29103"/>
    </ligand>
</feature>
<keyword evidence="5 12" id="KW-0479">Metal-binding</keyword>
<feature type="binding site" evidence="12">
    <location>
        <begin position="89"/>
        <end position="91"/>
    </location>
    <ligand>
        <name>substrate</name>
    </ligand>
</feature>
<evidence type="ECO:0000256" key="2">
    <source>
        <dbReference type="ARBA" id="ARBA00012035"/>
    </source>
</evidence>
<dbReference type="Gene3D" id="3.40.1190.20">
    <property type="match status" value="1"/>
</dbReference>
<evidence type="ECO:0000313" key="15">
    <source>
        <dbReference type="Proteomes" id="UP001412239"/>
    </source>
</evidence>
<feature type="binding site" evidence="12">
    <location>
        <position position="383"/>
    </location>
    <ligand>
        <name>K(+)</name>
        <dbReference type="ChEBI" id="CHEBI:29103"/>
    </ligand>
</feature>
<evidence type="ECO:0000256" key="12">
    <source>
        <dbReference type="HAMAP-Rule" id="MF_03215"/>
    </source>
</evidence>
<evidence type="ECO:0000256" key="1">
    <source>
        <dbReference type="ARBA" id="ARBA00005380"/>
    </source>
</evidence>
<evidence type="ECO:0000256" key="7">
    <source>
        <dbReference type="ARBA" id="ARBA00022777"/>
    </source>
</evidence>
<dbReference type="UniPathway" id="UPA00916">
    <property type="reaction ID" value="UER00889"/>
</dbReference>
<comment type="cofactor">
    <cofactor evidence="12">
        <name>Mg(2+)</name>
        <dbReference type="ChEBI" id="CHEBI:18420"/>
    </cofactor>
    <text evidence="12">Requires a divalent cation, most likely magnesium in vivo, as an electrophilic catalyst to aid phosphoryl group transfer. It is the chelate of the metal and the nucleotide that is the actual substrate.</text>
</comment>
<feature type="binding site" evidence="12">
    <location>
        <position position="385"/>
    </location>
    <ligand>
        <name>K(+)</name>
        <dbReference type="ChEBI" id="CHEBI:29103"/>
    </ligand>
</feature>
<dbReference type="GO" id="GO:0046872">
    <property type="term" value="F:metal ion binding"/>
    <property type="evidence" value="ECO:0007669"/>
    <property type="project" value="UniProtKB-KW"/>
</dbReference>
<feature type="binding site" evidence="12">
    <location>
        <position position="380"/>
    </location>
    <ligand>
        <name>K(+)</name>
        <dbReference type="ChEBI" id="CHEBI:29103"/>
    </ligand>
</feature>
<evidence type="ECO:0000256" key="3">
    <source>
        <dbReference type="ARBA" id="ARBA00016943"/>
    </source>
</evidence>
<feature type="binding site" evidence="12">
    <location>
        <begin position="349"/>
        <end position="350"/>
    </location>
    <ligand>
        <name>ATP</name>
        <dbReference type="ChEBI" id="CHEBI:30616"/>
    </ligand>
</feature>